<dbReference type="PANTHER" id="PTHR10724:SF7">
    <property type="entry name" value="SMALL RIBOSOMAL SUBUNIT PROTEIN BS1C"/>
    <property type="match status" value="1"/>
</dbReference>
<name>G9ZQQ3_9LACO</name>
<dbReference type="GO" id="GO:1990904">
    <property type="term" value="C:ribonucleoprotein complex"/>
    <property type="evidence" value="ECO:0007669"/>
    <property type="project" value="UniProtKB-KW"/>
</dbReference>
<dbReference type="GO" id="GO:0003729">
    <property type="term" value="F:mRNA binding"/>
    <property type="evidence" value="ECO:0007669"/>
    <property type="project" value="UniProtKB-ARBA"/>
</dbReference>
<evidence type="ECO:0000313" key="6">
    <source>
        <dbReference type="Proteomes" id="UP000004625"/>
    </source>
</evidence>
<dbReference type="Proteomes" id="UP000004625">
    <property type="component" value="Unassembled WGS sequence"/>
</dbReference>
<dbReference type="HOGENOM" id="CLU_128762_1_0_9"/>
<dbReference type="InterPro" id="IPR050437">
    <property type="entry name" value="Ribos_protein_bS1-like"/>
</dbReference>
<gene>
    <name evidence="5" type="ORF">HMPREF9103_02061</name>
</gene>
<dbReference type="AlphaFoldDB" id="G9ZQQ3"/>
<evidence type="ECO:0000256" key="3">
    <source>
        <dbReference type="ARBA" id="ARBA00023274"/>
    </source>
</evidence>
<dbReference type="PANTHER" id="PTHR10724">
    <property type="entry name" value="30S RIBOSOMAL PROTEIN S1"/>
    <property type="match status" value="1"/>
</dbReference>
<accession>G9ZQQ3</accession>
<dbReference type="SMART" id="SM00316">
    <property type="entry name" value="S1"/>
    <property type="match status" value="1"/>
</dbReference>
<dbReference type="PATRIC" id="fig|797515.3.peg.1873"/>
<keyword evidence="3" id="KW-0687">Ribonucleoprotein</keyword>
<comment type="similarity">
    <text evidence="1">Belongs to the bacterial ribosomal protein bS1 family.</text>
</comment>
<proteinExistence type="inferred from homology"/>
<sequence>MRRKKMMMVLKVGMKVRGTVTGIQPYGVFVDLGDQNQGLIHISECRSGYVADINQLFSVGDSVETLIIDIDEFTGKISLSTRAQAVNLNVLKHLKPVHRRRYHYWTDYQLSIGFTSLAEMRGEWLNEAEKIF</sequence>
<evidence type="ECO:0000256" key="1">
    <source>
        <dbReference type="ARBA" id="ARBA00006767"/>
    </source>
</evidence>
<reference evidence="5 6" key="1">
    <citation type="submission" date="2011-09" db="EMBL/GenBank/DDBJ databases">
        <authorList>
            <person name="Weinstock G."/>
            <person name="Sodergren E."/>
            <person name="Clifton S."/>
            <person name="Fulton L."/>
            <person name="Fulton B."/>
            <person name="Courtney L."/>
            <person name="Fronick C."/>
            <person name="Harrison M."/>
            <person name="Strong C."/>
            <person name="Farmer C."/>
            <person name="Delahaunty K."/>
            <person name="Markovic C."/>
            <person name="Hall O."/>
            <person name="Minx P."/>
            <person name="Tomlinson C."/>
            <person name="Mitreva M."/>
            <person name="Hou S."/>
            <person name="Chen J."/>
            <person name="Wollam A."/>
            <person name="Pepin K.H."/>
            <person name="Johnson M."/>
            <person name="Bhonagiri V."/>
            <person name="Zhang X."/>
            <person name="Suruliraj S."/>
            <person name="Warren W."/>
            <person name="Chinwalla A."/>
            <person name="Mardis E.R."/>
            <person name="Wilson R.K."/>
        </authorList>
    </citation>
    <scope>NUCLEOTIDE SEQUENCE [LARGE SCALE GENOMIC DNA]</scope>
    <source>
        <strain evidence="5 6">F0439</strain>
    </source>
</reference>
<dbReference type="GO" id="GO:0006412">
    <property type="term" value="P:translation"/>
    <property type="evidence" value="ECO:0007669"/>
    <property type="project" value="TreeGrafter"/>
</dbReference>
<keyword evidence="2" id="KW-0689">Ribosomal protein</keyword>
<keyword evidence="6" id="KW-1185">Reference proteome</keyword>
<comment type="caution">
    <text evidence="5">The sequence shown here is derived from an EMBL/GenBank/DDBJ whole genome shotgun (WGS) entry which is preliminary data.</text>
</comment>
<dbReference type="STRING" id="797515.HMPREF9103_02061"/>
<dbReference type="eggNOG" id="COG1098">
    <property type="taxonomic scope" value="Bacteria"/>
</dbReference>
<dbReference type="PROSITE" id="PS50126">
    <property type="entry name" value="S1"/>
    <property type="match status" value="1"/>
</dbReference>
<feature type="domain" description="S1 motif" evidence="4">
    <location>
        <begin position="13"/>
        <end position="82"/>
    </location>
</feature>
<dbReference type="NCBIfam" id="NF040579">
    <property type="entry name" value="S1_dom_CvfD"/>
    <property type="match status" value="1"/>
</dbReference>
<dbReference type="RefSeq" id="WP_008213708.1">
    <property type="nucleotide sequence ID" value="NZ_JH415031.1"/>
</dbReference>
<evidence type="ECO:0000259" key="4">
    <source>
        <dbReference type="PROSITE" id="PS50126"/>
    </source>
</evidence>
<dbReference type="GO" id="GO:0003735">
    <property type="term" value="F:structural constituent of ribosome"/>
    <property type="evidence" value="ECO:0007669"/>
    <property type="project" value="TreeGrafter"/>
</dbReference>
<dbReference type="Pfam" id="PF00575">
    <property type="entry name" value="S1"/>
    <property type="match status" value="1"/>
</dbReference>
<dbReference type="GO" id="GO:0005840">
    <property type="term" value="C:ribosome"/>
    <property type="evidence" value="ECO:0007669"/>
    <property type="project" value="UniProtKB-KW"/>
</dbReference>
<dbReference type="EMBL" id="AGEY01000147">
    <property type="protein sequence ID" value="EHL97154.1"/>
    <property type="molecule type" value="Genomic_DNA"/>
</dbReference>
<evidence type="ECO:0000313" key="5">
    <source>
        <dbReference type="EMBL" id="EHL97154.1"/>
    </source>
</evidence>
<dbReference type="InterPro" id="IPR012340">
    <property type="entry name" value="NA-bd_OB-fold"/>
</dbReference>
<organism evidence="5 6">
    <name type="scientific">Lentilactobacillus parafarraginis F0439</name>
    <dbReference type="NCBI Taxonomy" id="797515"/>
    <lineage>
        <taxon>Bacteria</taxon>
        <taxon>Bacillati</taxon>
        <taxon>Bacillota</taxon>
        <taxon>Bacilli</taxon>
        <taxon>Lactobacillales</taxon>
        <taxon>Lactobacillaceae</taxon>
        <taxon>Lentilactobacillus</taxon>
    </lineage>
</organism>
<dbReference type="Gene3D" id="2.40.50.140">
    <property type="entry name" value="Nucleic acid-binding proteins"/>
    <property type="match status" value="1"/>
</dbReference>
<evidence type="ECO:0000256" key="2">
    <source>
        <dbReference type="ARBA" id="ARBA00022980"/>
    </source>
</evidence>
<protein>
    <submittedName>
        <fullName evidence="5">Putative general stress protein 13</fullName>
    </submittedName>
</protein>
<dbReference type="FunFam" id="2.40.50.140:FF:000051">
    <property type="entry name" value="RNA-binding transcriptional accessory protein"/>
    <property type="match status" value="1"/>
</dbReference>
<dbReference type="InterPro" id="IPR003029">
    <property type="entry name" value="S1_domain"/>
</dbReference>
<dbReference type="SUPFAM" id="SSF50249">
    <property type="entry name" value="Nucleic acid-binding proteins"/>
    <property type="match status" value="1"/>
</dbReference>
<dbReference type="GO" id="GO:0005737">
    <property type="term" value="C:cytoplasm"/>
    <property type="evidence" value="ECO:0007669"/>
    <property type="project" value="UniProtKB-ARBA"/>
</dbReference>